<dbReference type="InterPro" id="IPR050166">
    <property type="entry name" value="ABC_transporter_ATP-bind"/>
</dbReference>
<evidence type="ECO:0000256" key="3">
    <source>
        <dbReference type="ARBA" id="ARBA00022840"/>
    </source>
</evidence>
<evidence type="ECO:0000256" key="2">
    <source>
        <dbReference type="ARBA" id="ARBA00022741"/>
    </source>
</evidence>
<gene>
    <name evidence="5" type="ORF">PABY_00780</name>
</gene>
<feature type="domain" description="ABC transporter" evidence="4">
    <location>
        <begin position="9"/>
        <end position="228"/>
    </location>
</feature>
<accession>A0ABM8IWU7</accession>
<keyword evidence="1" id="KW-0813">Transport</keyword>
<dbReference type="InterPro" id="IPR027417">
    <property type="entry name" value="P-loop_NTPase"/>
</dbReference>
<name>A0ABM8IWU7_9CREN</name>
<dbReference type="PANTHER" id="PTHR42788">
    <property type="entry name" value="TAURINE IMPORT ATP-BINDING PROTEIN-RELATED"/>
    <property type="match status" value="1"/>
</dbReference>
<evidence type="ECO:0000313" key="6">
    <source>
        <dbReference type="Proteomes" id="UP001341135"/>
    </source>
</evidence>
<dbReference type="Pfam" id="PF00005">
    <property type="entry name" value="ABC_tran"/>
    <property type="match status" value="1"/>
</dbReference>
<dbReference type="GeneID" id="89288102"/>
<dbReference type="PANTHER" id="PTHR42788:SF19">
    <property type="entry name" value="ALIPHATIC SULFONATES IMPORT ATP-BINDING PROTEIN SSUB 2"/>
    <property type="match status" value="1"/>
</dbReference>
<evidence type="ECO:0000313" key="5">
    <source>
        <dbReference type="EMBL" id="BES80511.1"/>
    </source>
</evidence>
<proteinExistence type="predicted"/>
<dbReference type="RefSeq" id="WP_338250819.1">
    <property type="nucleotide sequence ID" value="NZ_AP028907.1"/>
</dbReference>
<evidence type="ECO:0000256" key="1">
    <source>
        <dbReference type="ARBA" id="ARBA00022448"/>
    </source>
</evidence>
<keyword evidence="6" id="KW-1185">Reference proteome</keyword>
<organism evidence="5 6">
    <name type="scientific">Pyrodictium abyssi</name>
    <dbReference type="NCBI Taxonomy" id="54256"/>
    <lineage>
        <taxon>Archaea</taxon>
        <taxon>Thermoproteota</taxon>
        <taxon>Thermoprotei</taxon>
        <taxon>Desulfurococcales</taxon>
        <taxon>Pyrodictiaceae</taxon>
        <taxon>Pyrodictium</taxon>
    </lineage>
</organism>
<reference evidence="5 6" key="1">
    <citation type="submission" date="2023-09" db="EMBL/GenBank/DDBJ databases">
        <title>Pyrofollis japonicus gen. nov. sp. nov., a novel member of the family Pyrodictiaceae isolated from the Iheya North hydrothermal field.</title>
        <authorList>
            <person name="Miyazaki U."/>
            <person name="Sanari M."/>
            <person name="Tame A."/>
            <person name="Kitajima M."/>
            <person name="Okamoto A."/>
            <person name="Sawayama S."/>
            <person name="Miyazaki J."/>
            <person name="Takai K."/>
            <person name="Nakagawa S."/>
        </authorList>
    </citation>
    <scope>NUCLEOTIDE SEQUENCE [LARGE SCALE GENOMIC DNA]</scope>
    <source>
        <strain evidence="5 6">AV2</strain>
    </source>
</reference>
<dbReference type="SMART" id="SM00382">
    <property type="entry name" value="AAA"/>
    <property type="match status" value="1"/>
</dbReference>
<keyword evidence="2" id="KW-0547">Nucleotide-binding</keyword>
<keyword evidence="3 5" id="KW-0067">ATP-binding</keyword>
<evidence type="ECO:0000259" key="4">
    <source>
        <dbReference type="PROSITE" id="PS50893"/>
    </source>
</evidence>
<dbReference type="InterPro" id="IPR003593">
    <property type="entry name" value="AAA+_ATPase"/>
</dbReference>
<dbReference type="Proteomes" id="UP001341135">
    <property type="component" value="Chromosome"/>
</dbReference>
<dbReference type="PROSITE" id="PS50893">
    <property type="entry name" value="ABC_TRANSPORTER_2"/>
    <property type="match status" value="1"/>
</dbReference>
<dbReference type="EMBL" id="AP028907">
    <property type="protein sequence ID" value="BES80511.1"/>
    <property type="molecule type" value="Genomic_DNA"/>
</dbReference>
<protein>
    <submittedName>
        <fullName evidence="5">ABC transporter ATP-binding protein</fullName>
    </submittedName>
</protein>
<dbReference type="GO" id="GO:0005524">
    <property type="term" value="F:ATP binding"/>
    <property type="evidence" value="ECO:0007669"/>
    <property type="project" value="UniProtKB-KW"/>
</dbReference>
<dbReference type="InterPro" id="IPR003439">
    <property type="entry name" value="ABC_transporter-like_ATP-bd"/>
</dbReference>
<dbReference type="Gene3D" id="3.40.50.300">
    <property type="entry name" value="P-loop containing nucleotide triphosphate hydrolases"/>
    <property type="match status" value="1"/>
</dbReference>
<dbReference type="SUPFAM" id="SSF52540">
    <property type="entry name" value="P-loop containing nucleoside triphosphate hydrolases"/>
    <property type="match status" value="1"/>
</dbReference>
<sequence length="239" mass="26250">MGGATGARLVARGVWKSYSGYTVLAGVSLEAHAAEVVGVVGPNGCGKTTLLRIIAGLERPDRGTVRLQGRALLVFQENLLLPWKRLRDNIALGLRYRGVPGDVVEERVAWAAQLLGIEEHLDKYPGEVSGGTARKAAIARMLVLDPDILLLDEPLAGLDLASRRSLLEAVEAIAHRHRKTVVIVDHNLGEVAEYADRVYVFSHPPTRVEAEVKLSDTPREERPARVYEALSRAYRGRRR</sequence>